<proteinExistence type="predicted"/>
<dbReference type="InterPro" id="IPR036318">
    <property type="entry name" value="FAD-bd_PCMH-like_sf"/>
</dbReference>
<dbReference type="InterPro" id="IPR016169">
    <property type="entry name" value="FAD-bd_PCMH_sub2"/>
</dbReference>
<dbReference type="InterPro" id="IPR006094">
    <property type="entry name" value="Oxid_FAD_bind_N"/>
</dbReference>
<sequence>MTDLNPLLARLAAAGTRITAIERPTDLAMLKASLARIRGVNANHVVAMDAFGTGLVLPEKQGPAQLIDLTGMARIIDLDADYALTLVEPGVTFRQLGAEITKRLLPLSIDATVHPDVSVAAATLSRQFGYTPYGDRVLMQCGAEVVLPGGDVVRLGMGAVPKSRTWQMFKHNFGPYLDGLFTQSDMGVVSQLGLWLSPLPPELRALRIELDDSAAADQLIDALRPLRTANVIAHNIALTSAAFDRASFGVRGSDKMLLTTALTGLPKTLAVYWPMIAKIIAETPGARMLPDDNAPEWTARKHLLAGQVLPGAPPPVPFIDFQAPASSGILSRAHEVLGATAVEYLLTGRTLMARVLSPEDGPGLVAAAATAGFGIVSQSLEFESAARTVRSKSALAQVHKRLRDALYA</sequence>
<dbReference type="Proteomes" id="UP000009134">
    <property type="component" value="Chromosome"/>
</dbReference>
<evidence type="ECO:0000313" key="4">
    <source>
        <dbReference type="Proteomes" id="UP000009134"/>
    </source>
</evidence>
<evidence type="ECO:0000256" key="1">
    <source>
        <dbReference type="ARBA" id="ARBA00022827"/>
    </source>
</evidence>
<protein>
    <submittedName>
        <fullName evidence="3">FAD linked oxidase-like protein</fullName>
    </submittedName>
</protein>
<dbReference type="Gene3D" id="3.30.465.10">
    <property type="match status" value="1"/>
</dbReference>
<reference evidence="4" key="1">
    <citation type="submission" date="2006-01" db="EMBL/GenBank/DDBJ databases">
        <title>Complete sequence of Novosphingobium aromaticivorans DSM 12444.</title>
        <authorList>
            <consortium name="US DOE Joint Genome Institute"/>
            <person name="Copeland A."/>
            <person name="Lucas S."/>
            <person name="Lapidus A."/>
            <person name="Barry K."/>
            <person name="Detter J.C."/>
            <person name="Glavina T."/>
            <person name="Hammon N."/>
            <person name="Israni S."/>
            <person name="Pitluck S."/>
            <person name="Chain P."/>
            <person name="Malfatti S."/>
            <person name="Shin M."/>
            <person name="Vergez L."/>
            <person name="Schmutz J."/>
            <person name="Larimer F."/>
            <person name="Land M."/>
            <person name="Kyrpides N."/>
            <person name="Ivanova N."/>
            <person name="Fredrickson J."/>
            <person name="Balkwill D."/>
            <person name="Romine M.F."/>
            <person name="Richardson P."/>
        </authorList>
    </citation>
    <scope>NUCLEOTIDE SEQUENCE [LARGE SCALE GENOMIC DNA]</scope>
    <source>
        <strain evidence="4">ATCC 700278 / DSM 12444 / CCUG 56034 / CIP 105152 / NBRC 16084 / F199</strain>
    </source>
</reference>
<dbReference type="EMBL" id="CP000248">
    <property type="protein sequence ID" value="ABD25932.1"/>
    <property type="molecule type" value="Genomic_DNA"/>
</dbReference>
<dbReference type="RefSeq" id="WP_011445145.1">
    <property type="nucleotide sequence ID" value="NC_007794.1"/>
</dbReference>
<evidence type="ECO:0000313" key="3">
    <source>
        <dbReference type="EMBL" id="ABD25932.1"/>
    </source>
</evidence>
<name>Q2G891_NOVAD</name>
<dbReference type="eggNOG" id="COG0277">
    <property type="taxonomic scope" value="Bacteria"/>
</dbReference>
<feature type="domain" description="FAD-binding PCMH-type" evidence="2">
    <location>
        <begin position="13"/>
        <end position="199"/>
    </location>
</feature>
<accession>Q2G891</accession>
<keyword evidence="1" id="KW-0285">Flavoprotein</keyword>
<dbReference type="STRING" id="279238.Saro_1490"/>
<organism evidence="3 4">
    <name type="scientific">Novosphingobium aromaticivorans (strain ATCC 700278 / DSM 12444 / CCUG 56034 / CIP 105152 / NBRC 16084 / F199)</name>
    <dbReference type="NCBI Taxonomy" id="279238"/>
    <lineage>
        <taxon>Bacteria</taxon>
        <taxon>Pseudomonadati</taxon>
        <taxon>Pseudomonadota</taxon>
        <taxon>Alphaproteobacteria</taxon>
        <taxon>Sphingomonadales</taxon>
        <taxon>Sphingomonadaceae</taxon>
        <taxon>Novosphingobium</taxon>
    </lineage>
</organism>
<dbReference type="InterPro" id="IPR016166">
    <property type="entry name" value="FAD-bd_PCMH"/>
</dbReference>
<dbReference type="AlphaFoldDB" id="Q2G891"/>
<dbReference type="HOGENOM" id="CLU_674115_0_0_5"/>
<gene>
    <name evidence="3" type="ordered locus">Saro_1490</name>
</gene>
<dbReference type="PROSITE" id="PS51387">
    <property type="entry name" value="FAD_PCMH"/>
    <property type="match status" value="1"/>
</dbReference>
<dbReference type="KEGG" id="nar:Saro_1490"/>
<dbReference type="SUPFAM" id="SSF56176">
    <property type="entry name" value="FAD-binding/transporter-associated domain-like"/>
    <property type="match status" value="1"/>
</dbReference>
<keyword evidence="4" id="KW-1185">Reference proteome</keyword>
<evidence type="ECO:0000259" key="2">
    <source>
        <dbReference type="PROSITE" id="PS51387"/>
    </source>
</evidence>
<dbReference type="SMR" id="Q2G891"/>
<keyword evidence="1" id="KW-0274">FAD</keyword>
<dbReference type="Pfam" id="PF01565">
    <property type="entry name" value="FAD_binding_4"/>
    <property type="match status" value="1"/>
</dbReference>
<dbReference type="GO" id="GO:0071949">
    <property type="term" value="F:FAD binding"/>
    <property type="evidence" value="ECO:0007669"/>
    <property type="project" value="InterPro"/>
</dbReference>